<feature type="non-terminal residue" evidence="1">
    <location>
        <position position="1"/>
    </location>
</feature>
<comment type="caution">
    <text evidence="1">The sequence shown here is derived from an EMBL/GenBank/DDBJ whole genome shotgun (WGS) entry which is preliminary data.</text>
</comment>
<dbReference type="AlphaFoldDB" id="X0YEP6"/>
<dbReference type="EMBL" id="BARS01040396">
    <property type="protein sequence ID" value="GAG35296.1"/>
    <property type="molecule type" value="Genomic_DNA"/>
</dbReference>
<reference evidence="1" key="1">
    <citation type="journal article" date="2014" name="Front. Microbiol.">
        <title>High frequency of phylogenetically diverse reductive dehalogenase-homologous genes in deep subseafloor sedimentary metagenomes.</title>
        <authorList>
            <person name="Kawai M."/>
            <person name="Futagami T."/>
            <person name="Toyoda A."/>
            <person name="Takaki Y."/>
            <person name="Nishi S."/>
            <person name="Hori S."/>
            <person name="Arai W."/>
            <person name="Tsubouchi T."/>
            <person name="Morono Y."/>
            <person name="Uchiyama I."/>
            <person name="Ito T."/>
            <person name="Fujiyama A."/>
            <person name="Inagaki F."/>
            <person name="Takami H."/>
        </authorList>
    </citation>
    <scope>NUCLEOTIDE SEQUENCE</scope>
    <source>
        <strain evidence="1">Expedition CK06-06</strain>
    </source>
</reference>
<accession>X0YEP6</accession>
<dbReference type="Pfam" id="PF18742">
    <property type="entry name" value="DpnII-MboI"/>
    <property type="match status" value="1"/>
</dbReference>
<protein>
    <submittedName>
        <fullName evidence="1">Uncharacterized protein</fullName>
    </submittedName>
</protein>
<organism evidence="1">
    <name type="scientific">marine sediment metagenome</name>
    <dbReference type="NCBI Taxonomy" id="412755"/>
    <lineage>
        <taxon>unclassified sequences</taxon>
        <taxon>metagenomes</taxon>
        <taxon>ecological metagenomes</taxon>
    </lineage>
</organism>
<evidence type="ECO:0000313" key="1">
    <source>
        <dbReference type="EMBL" id="GAG35296.1"/>
    </source>
</evidence>
<sequence length="132" mass="15762">RHDNRLKLVVNDEYDTQDLLNALLQLEFDIVKKEEYNPTFAGKNSRIDFFLRLENIGIEVKKVRDNTHAEKLNGEIIDDKAKYSNNKEIKELYFFIYDPNSYLLKREELITDLEKDKPKQFDKVKIIIKPEL</sequence>
<gene>
    <name evidence="1" type="ORF">S01H1_61588</name>
</gene>
<proteinExistence type="predicted"/>
<name>X0YEP6_9ZZZZ</name>